<evidence type="ECO:0000313" key="7">
    <source>
        <dbReference type="EMBL" id="QAY67667.1"/>
    </source>
</evidence>
<dbReference type="Pfam" id="PF22381">
    <property type="entry name" value="Staph_reg_Sar_Rot"/>
    <property type="match status" value="1"/>
</dbReference>
<dbReference type="GO" id="GO:0003700">
    <property type="term" value="F:DNA-binding transcription factor activity"/>
    <property type="evidence" value="ECO:0007669"/>
    <property type="project" value="InterPro"/>
</dbReference>
<evidence type="ECO:0000256" key="2">
    <source>
        <dbReference type="ARBA" id="ARBA00022490"/>
    </source>
</evidence>
<proteinExistence type="predicted"/>
<dbReference type="InterPro" id="IPR039422">
    <property type="entry name" value="MarR/SlyA-like"/>
</dbReference>
<dbReference type="PANTHER" id="PTHR33164:SF5">
    <property type="entry name" value="ORGANIC HYDROPEROXIDE RESISTANCE TRANSCRIPTIONAL REGULATOR"/>
    <property type="match status" value="1"/>
</dbReference>
<dbReference type="InterPro" id="IPR000835">
    <property type="entry name" value="HTH_MarR-typ"/>
</dbReference>
<sequence length="152" mass="17729">MERSDMLRLEQQVCFSLYACSREVTKIYRPFLDKMGLTYTQYITMLALWEEDNVPVKALGERLYLDSGTLTPLLKKLEAAGYVVRERDVKDERSVLVRLTGPGRALREQALDLPYELFCRLGLTVEQTAMLRETLQQLTESIHQHTREDDER</sequence>
<evidence type="ECO:0000256" key="3">
    <source>
        <dbReference type="ARBA" id="ARBA00023015"/>
    </source>
</evidence>
<evidence type="ECO:0000256" key="4">
    <source>
        <dbReference type="ARBA" id="ARBA00023125"/>
    </source>
</evidence>
<keyword evidence="4" id="KW-0238">DNA-binding</keyword>
<dbReference type="PANTHER" id="PTHR33164">
    <property type="entry name" value="TRANSCRIPTIONAL REGULATOR, MARR FAMILY"/>
    <property type="match status" value="1"/>
</dbReference>
<dbReference type="SUPFAM" id="SSF46785">
    <property type="entry name" value="Winged helix' DNA-binding domain"/>
    <property type="match status" value="1"/>
</dbReference>
<dbReference type="FunFam" id="1.10.10.10:FF:000163">
    <property type="entry name" value="MarR family transcriptional regulator"/>
    <property type="match status" value="1"/>
</dbReference>
<evidence type="ECO:0000313" key="8">
    <source>
        <dbReference type="Proteomes" id="UP000293568"/>
    </source>
</evidence>
<dbReference type="InterPro" id="IPR055166">
    <property type="entry name" value="Transc_reg_Sar_Rot_HTH"/>
</dbReference>
<dbReference type="InterPro" id="IPR036390">
    <property type="entry name" value="WH_DNA-bd_sf"/>
</dbReference>
<dbReference type="SMART" id="SM00347">
    <property type="entry name" value="HTH_MARR"/>
    <property type="match status" value="1"/>
</dbReference>
<feature type="domain" description="HTH marR-type" evidence="6">
    <location>
        <begin position="10"/>
        <end position="140"/>
    </location>
</feature>
<dbReference type="OrthoDB" id="9806864at2"/>
<evidence type="ECO:0000256" key="5">
    <source>
        <dbReference type="ARBA" id="ARBA00023163"/>
    </source>
</evidence>
<keyword evidence="5" id="KW-0804">Transcription</keyword>
<evidence type="ECO:0000256" key="1">
    <source>
        <dbReference type="ARBA" id="ARBA00004496"/>
    </source>
</evidence>
<dbReference type="AlphaFoldDB" id="A0A4P6F3E6"/>
<reference evidence="7 8" key="1">
    <citation type="submission" date="2019-01" db="EMBL/GenBank/DDBJ databases">
        <title>Genome sequencing of strain FW100M-2.</title>
        <authorList>
            <person name="Heo J."/>
            <person name="Kim S.-J."/>
            <person name="Kim J.-S."/>
            <person name="Hong S.-B."/>
            <person name="Kwon S.-W."/>
        </authorList>
    </citation>
    <scope>NUCLEOTIDE SEQUENCE [LARGE SCALE GENOMIC DNA]</scope>
    <source>
        <strain evidence="7 8">FW100M-2</strain>
    </source>
</reference>
<evidence type="ECO:0000259" key="6">
    <source>
        <dbReference type="PROSITE" id="PS50995"/>
    </source>
</evidence>
<dbReference type="KEGG" id="pprt:ET464_16040"/>
<accession>A0A4P6F3E6</accession>
<protein>
    <submittedName>
        <fullName evidence="7">MarR family transcriptional regulator</fullName>
    </submittedName>
</protein>
<keyword evidence="8" id="KW-1185">Reference proteome</keyword>
<dbReference type="PROSITE" id="PS50995">
    <property type="entry name" value="HTH_MARR_2"/>
    <property type="match status" value="1"/>
</dbReference>
<name>A0A4P6F3E6_9BACL</name>
<comment type="subcellular location">
    <subcellularLocation>
        <location evidence="1">Cytoplasm</location>
    </subcellularLocation>
</comment>
<keyword evidence="2" id="KW-0963">Cytoplasm</keyword>
<dbReference type="GO" id="GO:0003677">
    <property type="term" value="F:DNA binding"/>
    <property type="evidence" value="ECO:0007669"/>
    <property type="project" value="UniProtKB-KW"/>
</dbReference>
<dbReference type="Proteomes" id="UP000293568">
    <property type="component" value="Chromosome"/>
</dbReference>
<keyword evidence="3" id="KW-0805">Transcription regulation</keyword>
<dbReference type="InterPro" id="IPR036388">
    <property type="entry name" value="WH-like_DNA-bd_sf"/>
</dbReference>
<dbReference type="GO" id="GO:0005737">
    <property type="term" value="C:cytoplasm"/>
    <property type="evidence" value="ECO:0007669"/>
    <property type="project" value="UniProtKB-SubCell"/>
</dbReference>
<dbReference type="EMBL" id="CP035492">
    <property type="protein sequence ID" value="QAY67667.1"/>
    <property type="molecule type" value="Genomic_DNA"/>
</dbReference>
<dbReference type="GO" id="GO:0006950">
    <property type="term" value="P:response to stress"/>
    <property type="evidence" value="ECO:0007669"/>
    <property type="project" value="TreeGrafter"/>
</dbReference>
<gene>
    <name evidence="7" type="ORF">ET464_16040</name>
</gene>
<dbReference type="Gene3D" id="1.10.10.10">
    <property type="entry name" value="Winged helix-like DNA-binding domain superfamily/Winged helix DNA-binding domain"/>
    <property type="match status" value="1"/>
</dbReference>
<organism evidence="7 8">
    <name type="scientific">Paenibacillus protaetiae</name>
    <dbReference type="NCBI Taxonomy" id="2509456"/>
    <lineage>
        <taxon>Bacteria</taxon>
        <taxon>Bacillati</taxon>
        <taxon>Bacillota</taxon>
        <taxon>Bacilli</taxon>
        <taxon>Bacillales</taxon>
        <taxon>Paenibacillaceae</taxon>
        <taxon>Paenibacillus</taxon>
    </lineage>
</organism>